<gene>
    <name evidence="2" type="ORF">F9817_00750</name>
</gene>
<proteinExistence type="predicted"/>
<dbReference type="GO" id="GO:0016740">
    <property type="term" value="F:transferase activity"/>
    <property type="evidence" value="ECO:0007669"/>
    <property type="project" value="UniProtKB-KW"/>
</dbReference>
<accession>A0A7X4LH16</accession>
<dbReference type="SUPFAM" id="SSF110857">
    <property type="entry name" value="Gamma-glutamyl cyclotransferase-like"/>
    <property type="match status" value="1"/>
</dbReference>
<sequence length="186" mass="20897">MYIFGYGSLINASSRQLTGQTGDAIPVVAKGLVRYWGKIDDSYIMSPLIVNQGEGEVSGVLLQVDDNELPNFDRREAGYQRIQINANQIETECSFDTAQPIWVYVTDNYQQPCSNSPIVQSYVDTVIAGCLDISEQFARHFIEHTVGWHCPYENDRQAPKYQRVAGVKPHHQVSIDKLLTPVFALS</sequence>
<feature type="domain" description="Gamma-glutamylcyclotransferase AIG2-like" evidence="1">
    <location>
        <begin position="3"/>
        <end position="112"/>
    </location>
</feature>
<keyword evidence="2" id="KW-0808">Transferase</keyword>
<comment type="caution">
    <text evidence="2">The sequence shown here is derived from an EMBL/GenBank/DDBJ whole genome shotgun (WGS) entry which is preliminary data.</text>
</comment>
<protein>
    <submittedName>
        <fullName evidence="2">Gamma-glutamylcyclotransferase</fullName>
    </submittedName>
</protein>
<dbReference type="Proteomes" id="UP000462621">
    <property type="component" value="Unassembled WGS sequence"/>
</dbReference>
<dbReference type="CDD" id="cd06661">
    <property type="entry name" value="GGCT_like"/>
    <property type="match status" value="1"/>
</dbReference>
<keyword evidence="3" id="KW-1185">Reference proteome</keyword>
<dbReference type="Gene3D" id="3.10.490.10">
    <property type="entry name" value="Gamma-glutamyl cyclotransferase-like"/>
    <property type="match status" value="1"/>
</dbReference>
<evidence type="ECO:0000313" key="3">
    <source>
        <dbReference type="Proteomes" id="UP000462621"/>
    </source>
</evidence>
<dbReference type="InterPro" id="IPR036568">
    <property type="entry name" value="GGCT-like_sf"/>
</dbReference>
<dbReference type="EMBL" id="WEKT01000001">
    <property type="protein sequence ID" value="MZI91736.1"/>
    <property type="molecule type" value="Genomic_DNA"/>
</dbReference>
<dbReference type="InterPro" id="IPR013024">
    <property type="entry name" value="GGCT-like"/>
</dbReference>
<dbReference type="RefSeq" id="WP_161153044.1">
    <property type="nucleotide sequence ID" value="NZ_WEKT01000001.1"/>
</dbReference>
<name>A0A7X4LH16_9VIBR</name>
<evidence type="ECO:0000313" key="2">
    <source>
        <dbReference type="EMBL" id="MZI91736.1"/>
    </source>
</evidence>
<dbReference type="AlphaFoldDB" id="A0A7X4LH16"/>
<evidence type="ECO:0000259" key="1">
    <source>
        <dbReference type="Pfam" id="PF06094"/>
    </source>
</evidence>
<dbReference type="InterPro" id="IPR009288">
    <property type="entry name" value="AIG2-like_dom"/>
</dbReference>
<dbReference type="Pfam" id="PF06094">
    <property type="entry name" value="GGACT"/>
    <property type="match status" value="1"/>
</dbReference>
<reference evidence="2 3" key="1">
    <citation type="submission" date="2019-10" db="EMBL/GenBank/DDBJ databases">
        <title>Vibrio sp. nov. isolated from a shrimp pond.</title>
        <authorList>
            <person name="Gomez-Gil B."/>
            <person name="Enciso-Ibarra J."/>
            <person name="Enciso-Ibarra K."/>
            <person name="Bolan-Mejia C."/>
        </authorList>
    </citation>
    <scope>NUCLEOTIDE SEQUENCE [LARGE SCALE GENOMIC DNA]</scope>
    <source>
        <strain evidence="2 3">CAIM 722</strain>
    </source>
</reference>
<organism evidence="2 3">
    <name type="scientific">Vibrio eleionomae</name>
    <dbReference type="NCBI Taxonomy" id="2653505"/>
    <lineage>
        <taxon>Bacteria</taxon>
        <taxon>Pseudomonadati</taxon>
        <taxon>Pseudomonadota</taxon>
        <taxon>Gammaproteobacteria</taxon>
        <taxon>Vibrionales</taxon>
        <taxon>Vibrionaceae</taxon>
        <taxon>Vibrio</taxon>
    </lineage>
</organism>